<evidence type="ECO:0000259" key="4">
    <source>
        <dbReference type="Pfam" id="PF18962"/>
    </source>
</evidence>
<dbReference type="AlphaFoldDB" id="A0A5B6TKL0"/>
<dbReference type="OrthoDB" id="9803927at2"/>
<dbReference type="EMBL" id="VKKY01000001">
    <property type="protein sequence ID" value="KAA3439927.1"/>
    <property type="molecule type" value="Genomic_DNA"/>
</dbReference>
<feature type="domain" description="SbsA Ig-like" evidence="3">
    <location>
        <begin position="231"/>
        <end position="316"/>
    </location>
</feature>
<dbReference type="InterPro" id="IPR015943">
    <property type="entry name" value="WD40/YVTN_repeat-like_dom_sf"/>
</dbReference>
<evidence type="ECO:0000256" key="1">
    <source>
        <dbReference type="ARBA" id="ARBA00022729"/>
    </source>
</evidence>
<evidence type="ECO:0000259" key="5">
    <source>
        <dbReference type="Pfam" id="PF22494"/>
    </source>
</evidence>
<dbReference type="Gene3D" id="2.60.40.1220">
    <property type="match status" value="1"/>
</dbReference>
<comment type="caution">
    <text evidence="6">The sequence shown here is derived from an EMBL/GenBank/DDBJ whole genome shotgun (WGS) entry which is preliminary data.</text>
</comment>
<feature type="domain" description="Secretion system C-terminal sorting" evidence="4">
    <location>
        <begin position="948"/>
        <end position="1008"/>
    </location>
</feature>
<dbReference type="Proteomes" id="UP000324133">
    <property type="component" value="Unassembled WGS sequence"/>
</dbReference>
<dbReference type="NCBIfam" id="TIGR04183">
    <property type="entry name" value="Por_Secre_tail"/>
    <property type="match status" value="1"/>
</dbReference>
<accession>A0A5B6TKL0</accession>
<dbReference type="SUPFAM" id="SSF75011">
    <property type="entry name" value="3-carboxy-cis,cis-mucoante lactonizing enzyme"/>
    <property type="match status" value="1"/>
</dbReference>
<reference evidence="6 7" key="1">
    <citation type="submission" date="2019-07" db="EMBL/GenBank/DDBJ databases">
        <title>Rufibacter sp. nov., isolated from lake sediment.</title>
        <authorList>
            <person name="Qu J.-H."/>
        </authorList>
    </citation>
    <scope>NUCLEOTIDE SEQUENCE [LARGE SCALE GENOMIC DNA]</scope>
    <source>
        <strain evidence="6 7">NBS58-1</strain>
    </source>
</reference>
<dbReference type="RefSeq" id="WP_149089567.1">
    <property type="nucleotide sequence ID" value="NZ_VKKY01000001.1"/>
</dbReference>
<dbReference type="InterPro" id="IPR038081">
    <property type="entry name" value="CalX-like_sf"/>
</dbReference>
<evidence type="ECO:0000313" key="7">
    <source>
        <dbReference type="Proteomes" id="UP000324133"/>
    </source>
</evidence>
<dbReference type="InterPro" id="IPR026444">
    <property type="entry name" value="Secre_tail"/>
</dbReference>
<dbReference type="Pfam" id="PF22494">
    <property type="entry name" value="choice_anch_I"/>
    <property type="match status" value="1"/>
</dbReference>
<dbReference type="Gene3D" id="2.60.40.2030">
    <property type="match status" value="1"/>
</dbReference>
<gene>
    <name evidence="6" type="ORF">FOA19_04455</name>
</gene>
<dbReference type="Pfam" id="PF18962">
    <property type="entry name" value="Por_Secre_tail"/>
    <property type="match status" value="1"/>
</dbReference>
<feature type="domain" description="Choice-of-anchor I" evidence="5">
    <location>
        <begin position="453"/>
        <end position="929"/>
    </location>
</feature>
<dbReference type="InterPro" id="IPR055188">
    <property type="entry name" value="Choice_anch_I"/>
</dbReference>
<keyword evidence="1 2" id="KW-0732">Signal</keyword>
<dbReference type="InterPro" id="IPR052956">
    <property type="entry name" value="Mesenchyme-surface_protein"/>
</dbReference>
<evidence type="ECO:0000313" key="6">
    <source>
        <dbReference type="EMBL" id="KAA3439927.1"/>
    </source>
</evidence>
<dbReference type="PANTHER" id="PTHR46928:SF1">
    <property type="entry name" value="MESENCHYME-SPECIFIC CELL SURFACE GLYCOPROTEIN"/>
    <property type="match status" value="1"/>
</dbReference>
<keyword evidence="7" id="KW-1185">Reference proteome</keyword>
<dbReference type="InterPro" id="IPR014755">
    <property type="entry name" value="Cu-Rt/internalin_Ig-like"/>
</dbReference>
<dbReference type="NCBIfam" id="NF038117">
    <property type="entry name" value="choice_anch_I"/>
    <property type="match status" value="1"/>
</dbReference>
<feature type="chain" id="PRO_5023080619" evidence="2">
    <location>
        <begin position="22"/>
        <end position="1010"/>
    </location>
</feature>
<sequence length="1010" mass="107252">MGRKLLIIMALLALLIQIASAQTQFQAGDIVVVGYRMNATDVGDEIALLPLVNILPGTIFQLTDAKFTSNAQAQCPGGLTWTAPAAGVAAGTIIKIQNDVPSASLGTLAGSGFGLSSSGDQVLIYTGTAEAPSYITALSSNNWATANTSCSGSNSLRPAALTDGTTSINLSTAPGNVEGNTVNAYYNGPQTGTAAQIRQAVLNPINWVGIGSGTAAQAWPNWAFPGPPAVSGATTISNISLQLTFNRELEQASATNLANYTGIAGLQQAILSEDKKKVTLTFTTPFTSGAPYSLMVNGVKDLEQKPMLSAYTFNFTYSTSIAWKERFMTVPENGGPLSVELTLVNPSDATVQVVVKADPFSTASAADFTYTTQTITFTGNSTATQTITIPVTDDALAEQDEYVVLSLESPSGVSISGNPFITLYIKDNDRQAPQPSREIQLGHVASFTPNTAEGSTTEIVVHDRASQRLFMTSAVQGRLDIADFSNPANIRLIKSIDMNPYGGITSVAVKNGVVAVASPNANEQLNGSVVLFDTDGNFSKQVTVGALPDMITFSPDGSKILTANEGQPNDAYTVDPEGSISIIDISGGLSKVEQSKVTTLLFDAFNSQEAQLLASGVRKTKTSSTLSQDFEPEYVTISSDSRKAWVTLQENNAIAEVNLENNTISAVWPLGTKNMGVMGNGFDASDNNNQVLLANWPIKSFYIPDAVANYTVGNTTYLVTANEGDEKEYAGLNERTTVGAANLDPTAFPNAAVLKESHNLGRLRISNLQGDTDGDGDFDELYMLGSRSFSIWNAGTKALVYDSGDAFELFTSKDPIISPLFNADNEGNGFKTRSRAKGPEPEGVAVASIEGKTYAFVALERVGGLMVYNITDPANPQFVDYQNNRSLTTFAGDHGPEGVFFVDRGDSPDGRFYVLVANELSGSVSVYKIQNTLTALEPETGSKQEFVLYPNPTNGSKVHLSKKANVEVLDGLGRKIYAGNGVQTLDVSGYAQGLYFVKTEKGEVRRLIVK</sequence>
<organism evidence="6 7">
    <name type="scientific">Rufibacter hautae</name>
    <dbReference type="NCBI Taxonomy" id="2595005"/>
    <lineage>
        <taxon>Bacteria</taxon>
        <taxon>Pseudomonadati</taxon>
        <taxon>Bacteroidota</taxon>
        <taxon>Cytophagia</taxon>
        <taxon>Cytophagales</taxon>
        <taxon>Hymenobacteraceae</taxon>
        <taxon>Rufibacter</taxon>
    </lineage>
</organism>
<dbReference type="InterPro" id="IPR032812">
    <property type="entry name" value="SbsA_Ig"/>
</dbReference>
<protein>
    <submittedName>
        <fullName evidence="6">T9SS type A sorting domain-containing protein</fullName>
    </submittedName>
</protein>
<feature type="signal peptide" evidence="2">
    <location>
        <begin position="1"/>
        <end position="21"/>
    </location>
</feature>
<dbReference type="Pfam" id="PF13205">
    <property type="entry name" value="Big_5"/>
    <property type="match status" value="1"/>
</dbReference>
<name>A0A5B6TKL0_9BACT</name>
<proteinExistence type="predicted"/>
<evidence type="ECO:0000256" key="2">
    <source>
        <dbReference type="SAM" id="SignalP"/>
    </source>
</evidence>
<dbReference type="PANTHER" id="PTHR46928">
    <property type="entry name" value="MESENCHYME-SPECIFIC CELL SURFACE GLYCOPROTEIN"/>
    <property type="match status" value="1"/>
</dbReference>
<dbReference type="Gene3D" id="2.130.10.10">
    <property type="entry name" value="YVTN repeat-like/Quinoprotein amine dehydrogenase"/>
    <property type="match status" value="1"/>
</dbReference>
<evidence type="ECO:0000259" key="3">
    <source>
        <dbReference type="Pfam" id="PF13205"/>
    </source>
</evidence>
<dbReference type="SUPFAM" id="SSF141072">
    <property type="entry name" value="CalX-like"/>
    <property type="match status" value="1"/>
</dbReference>